<proteinExistence type="predicted"/>
<organism evidence="2 3">
    <name type="scientific">Cyclobacterium qasimii M12-11B</name>
    <dbReference type="NCBI Taxonomy" id="641524"/>
    <lineage>
        <taxon>Bacteria</taxon>
        <taxon>Pseudomonadati</taxon>
        <taxon>Bacteroidota</taxon>
        <taxon>Cytophagia</taxon>
        <taxon>Cytophagales</taxon>
        <taxon>Cyclobacteriaceae</taxon>
        <taxon>Cyclobacterium</taxon>
    </lineage>
</organism>
<dbReference type="AlphaFoldDB" id="S7VP26"/>
<sequence>MGTSSVIPEAEGFTSLVVSALRLRQRISIVIFSVFFISYLLNIS</sequence>
<keyword evidence="1" id="KW-0472">Membrane</keyword>
<evidence type="ECO:0000313" key="2">
    <source>
        <dbReference type="EMBL" id="EPR71117.1"/>
    </source>
</evidence>
<keyword evidence="1" id="KW-0812">Transmembrane</keyword>
<evidence type="ECO:0000313" key="3">
    <source>
        <dbReference type="Proteomes" id="UP000014974"/>
    </source>
</evidence>
<gene>
    <name evidence="2" type="ORF">ADICYQ_0708</name>
</gene>
<dbReference type="EMBL" id="ATNM01000029">
    <property type="protein sequence ID" value="EPR71117.1"/>
    <property type="molecule type" value="Genomic_DNA"/>
</dbReference>
<comment type="caution">
    <text evidence="2">The sequence shown here is derived from an EMBL/GenBank/DDBJ whole genome shotgun (WGS) entry which is preliminary data.</text>
</comment>
<keyword evidence="1" id="KW-1133">Transmembrane helix</keyword>
<evidence type="ECO:0000256" key="1">
    <source>
        <dbReference type="SAM" id="Phobius"/>
    </source>
</evidence>
<feature type="transmembrane region" description="Helical" evidence="1">
    <location>
        <begin position="23"/>
        <end position="41"/>
    </location>
</feature>
<reference evidence="2 3" key="1">
    <citation type="journal article" date="2013" name="Genome Announc.">
        <title>Draft Genome Sequence of Cyclobacterium qasimii Strain M12-11BT, Isolated from Arctic Marine Sediment.</title>
        <authorList>
            <person name="Shivaji S."/>
            <person name="Ara S."/>
            <person name="Singh A."/>
            <person name="Kumar Pinnaka A."/>
        </authorList>
    </citation>
    <scope>NUCLEOTIDE SEQUENCE [LARGE SCALE GENOMIC DNA]</scope>
    <source>
        <strain evidence="2 3">M12-11B</strain>
    </source>
</reference>
<name>S7VP26_9BACT</name>
<dbReference type="STRING" id="641524.ADICYQ_0708"/>
<protein>
    <submittedName>
        <fullName evidence="2">Uncharacterized protein</fullName>
    </submittedName>
</protein>
<accession>S7VP26</accession>
<dbReference type="Proteomes" id="UP000014974">
    <property type="component" value="Unassembled WGS sequence"/>
</dbReference>